<evidence type="ECO:0000313" key="1">
    <source>
        <dbReference type="EMBL" id="KAJ9065134.1"/>
    </source>
</evidence>
<reference evidence="1" key="1">
    <citation type="submission" date="2022-04" db="EMBL/GenBank/DDBJ databases">
        <title>Genome of the entomopathogenic fungus Entomophthora muscae.</title>
        <authorList>
            <person name="Elya C."/>
            <person name="Lovett B.R."/>
            <person name="Lee E."/>
            <person name="Macias A.M."/>
            <person name="Hajek A.E."/>
            <person name="De Bivort B.L."/>
            <person name="Kasson M.T."/>
            <person name="De Fine Licht H.H."/>
            <person name="Stajich J.E."/>
        </authorList>
    </citation>
    <scope>NUCLEOTIDE SEQUENCE</scope>
    <source>
        <strain evidence="1">Berkeley</strain>
    </source>
</reference>
<accession>A0ACC2SRU9</accession>
<organism evidence="1 2">
    <name type="scientific">Entomophthora muscae</name>
    <dbReference type="NCBI Taxonomy" id="34485"/>
    <lineage>
        <taxon>Eukaryota</taxon>
        <taxon>Fungi</taxon>
        <taxon>Fungi incertae sedis</taxon>
        <taxon>Zoopagomycota</taxon>
        <taxon>Entomophthoromycotina</taxon>
        <taxon>Entomophthoromycetes</taxon>
        <taxon>Entomophthorales</taxon>
        <taxon>Entomophthoraceae</taxon>
        <taxon>Entomophthora</taxon>
    </lineage>
</organism>
<comment type="caution">
    <text evidence="1">The sequence shown here is derived from an EMBL/GenBank/DDBJ whole genome shotgun (WGS) entry which is preliminary data.</text>
</comment>
<dbReference type="Proteomes" id="UP001165960">
    <property type="component" value="Unassembled WGS sequence"/>
</dbReference>
<sequence>MLSKFFSSARLKFSTHIVPIALAQNSSQLSKFGTQVNDTSTWRHAFTSYDNLINTH</sequence>
<protein>
    <submittedName>
        <fullName evidence="1">Uncharacterized protein</fullName>
    </submittedName>
</protein>
<proteinExistence type="predicted"/>
<name>A0ACC2SRU9_9FUNG</name>
<dbReference type="EMBL" id="QTSX02004377">
    <property type="protein sequence ID" value="KAJ9065134.1"/>
    <property type="molecule type" value="Genomic_DNA"/>
</dbReference>
<gene>
    <name evidence="1" type="ORF">DSO57_1022910</name>
</gene>
<evidence type="ECO:0000313" key="2">
    <source>
        <dbReference type="Proteomes" id="UP001165960"/>
    </source>
</evidence>
<keyword evidence="2" id="KW-1185">Reference proteome</keyword>